<keyword evidence="2" id="KW-0732">Signal</keyword>
<accession>A0A7L5AFM4</accession>
<dbReference type="PANTHER" id="PTHR42834">
    <property type="entry name" value="ENDONUCLEASE/EXONUCLEASE/PHOSPHATASE FAMILY PROTEIN (AFU_ORTHOLOGUE AFUA_3G09210)"/>
    <property type="match status" value="1"/>
</dbReference>
<dbReference type="Pfam" id="PF00932">
    <property type="entry name" value="LTD"/>
    <property type="match status" value="1"/>
</dbReference>
<sequence length="859" mass="87927">MGLAALLGLALVATPLATAPAIANTAGTGVVINEAYVNGGSSGATYLNKFVELYNPTNAAIDLAGTSLQYRSATGTVNPSNVVTLTGSIAAGGYYLVQGSSNATNGQTLPAADASTGASWAGGGGTFFLANQATALTAPPVGSLVGDPAVIDLLGFGSSNTFETARASAASVILSLNRTAGVDTDVNAADFTTAAPTPTNAVGTGPAPDPEPEPPVRTDPIAIATIQGTGFATPIAGTTVTTRGVVTASFPTGGYNGYYIQTPGTGVELDAASDGIFVYSSATVAQATVGTYVEVTGLVSEFYGLTQLEVAAGGLTIVDEVVAAPVAADVAVTSDVAQRESLEGMLLAPAGAYTVTDNYDTNYYGSLELTAGTSPLVQPTTVVEPGSPEYFTMLAANQAAVITLDDGATTNFNSTANKGIPIPYLSTENPVRIGAAVNFETAVVLDYRFGAWAFQPTEQLTTANAATVQPATFENTRTAAPENVGGDATLATFNVLNYFSTTGDELGTCSYYNDRVGDPVTVRGGCGARGAAEQEDLDRQQAKIVSAIGALDADVVGLEEIENSAAFGFDRDVALAELTAALNADAGAGTWSFVPSPALVPADEDVIRTAFIYKSAVIEPVGESVILDDQVAFVNAREPLAQVFRLAGGDTESEFLAIVNHFKSKGSGSGVGDVDAGDGQGSSNGSRTRQAVSLVAFAETLKTSSEVERVFLLGDFNAYLKEDPIDVLVNAGYVDLGATTGEETYAFGGAIGSLDHILGNAAAVADVTDVDIWNINSVESIALEYSRFNYNVTNFYEANPYRSSDHDPILVGLDIASEPVEPPAPVKGNPFGANGPDKPGKPAVPGKPLFPGKPAHPFK</sequence>
<reference evidence="4 5" key="1">
    <citation type="submission" date="2016-09" db="EMBL/GenBank/DDBJ databases">
        <title>Complete genome sequence of microbes from the polar regions.</title>
        <authorList>
            <person name="Liao L."/>
            <person name="Chen B."/>
        </authorList>
    </citation>
    <scope>NUCLEOTIDE SEQUENCE [LARGE SCALE GENOMIC DNA]</scope>
    <source>
        <strain evidence="4 5">ZS314</strain>
    </source>
</reference>
<evidence type="ECO:0000313" key="5">
    <source>
        <dbReference type="Proteomes" id="UP000464507"/>
    </source>
</evidence>
<feature type="region of interest" description="Disordered" evidence="1">
    <location>
        <begin position="820"/>
        <end position="859"/>
    </location>
</feature>
<dbReference type="Pfam" id="PF03372">
    <property type="entry name" value="Exo_endo_phos"/>
    <property type="match status" value="1"/>
</dbReference>
<dbReference type="CDD" id="cd10283">
    <property type="entry name" value="MnuA_DNase1-like"/>
    <property type="match status" value="1"/>
</dbReference>
<dbReference type="AlphaFoldDB" id="A0A7L5AFM4"/>
<organism evidence="4 5">
    <name type="scientific">Marisediminicola antarctica</name>
    <dbReference type="NCBI Taxonomy" id="674079"/>
    <lineage>
        <taxon>Bacteria</taxon>
        <taxon>Bacillati</taxon>
        <taxon>Actinomycetota</taxon>
        <taxon>Actinomycetes</taxon>
        <taxon>Micrococcales</taxon>
        <taxon>Microbacteriaceae</taxon>
        <taxon>Marisediminicola</taxon>
    </lineage>
</organism>
<dbReference type="KEGG" id="mant:BHD05_02920"/>
<feature type="region of interest" description="Disordered" evidence="1">
    <location>
        <begin position="192"/>
        <end position="214"/>
    </location>
</feature>
<evidence type="ECO:0000256" key="1">
    <source>
        <dbReference type="SAM" id="MobiDB-lite"/>
    </source>
</evidence>
<dbReference type="NCBIfam" id="NF033681">
    <property type="entry name" value="ExeM_NucH_DNase"/>
    <property type="match status" value="1"/>
</dbReference>
<dbReference type="Gene3D" id="3.60.10.10">
    <property type="entry name" value="Endonuclease/exonuclease/phosphatase"/>
    <property type="match status" value="1"/>
</dbReference>
<dbReference type="SUPFAM" id="SSF74853">
    <property type="entry name" value="Lamin A/C globular tail domain"/>
    <property type="match status" value="1"/>
</dbReference>
<dbReference type="GO" id="GO:0016874">
    <property type="term" value="F:ligase activity"/>
    <property type="evidence" value="ECO:0007669"/>
    <property type="project" value="UniProtKB-KW"/>
</dbReference>
<keyword evidence="4" id="KW-0436">Ligase</keyword>
<dbReference type="InterPro" id="IPR047971">
    <property type="entry name" value="ExeM-like"/>
</dbReference>
<evidence type="ECO:0000313" key="4">
    <source>
        <dbReference type="EMBL" id="QHO68746.1"/>
    </source>
</evidence>
<dbReference type="InterPro" id="IPR005135">
    <property type="entry name" value="Endo/exonuclease/phosphatase"/>
</dbReference>
<dbReference type="Proteomes" id="UP000464507">
    <property type="component" value="Chromosome"/>
</dbReference>
<dbReference type="InterPro" id="IPR036415">
    <property type="entry name" value="Lamin_tail_dom_sf"/>
</dbReference>
<evidence type="ECO:0000259" key="3">
    <source>
        <dbReference type="PROSITE" id="PS51841"/>
    </source>
</evidence>
<dbReference type="InterPro" id="IPR036691">
    <property type="entry name" value="Endo/exonu/phosph_ase_sf"/>
</dbReference>
<feature type="compositionally biased region" description="Low complexity" evidence="1">
    <location>
        <begin position="192"/>
        <end position="206"/>
    </location>
</feature>
<dbReference type="PANTHER" id="PTHR42834:SF1">
    <property type="entry name" value="ENDONUCLEASE_EXONUCLEASE_PHOSPHATASE FAMILY PROTEIN (AFU_ORTHOLOGUE AFUA_3G09210)"/>
    <property type="match status" value="1"/>
</dbReference>
<proteinExistence type="predicted"/>
<dbReference type="PROSITE" id="PS51841">
    <property type="entry name" value="LTD"/>
    <property type="match status" value="1"/>
</dbReference>
<feature type="region of interest" description="Disordered" evidence="1">
    <location>
        <begin position="666"/>
        <end position="686"/>
    </location>
</feature>
<keyword evidence="5" id="KW-1185">Reference proteome</keyword>
<dbReference type="SUPFAM" id="SSF56219">
    <property type="entry name" value="DNase I-like"/>
    <property type="match status" value="1"/>
</dbReference>
<feature type="domain" description="LTD" evidence="3">
    <location>
        <begin position="13"/>
        <end position="158"/>
    </location>
</feature>
<feature type="chain" id="PRO_5029639403" evidence="2">
    <location>
        <begin position="24"/>
        <end position="859"/>
    </location>
</feature>
<feature type="signal peptide" evidence="2">
    <location>
        <begin position="1"/>
        <end position="23"/>
    </location>
</feature>
<dbReference type="CDD" id="cd04486">
    <property type="entry name" value="YhcR_OBF_like"/>
    <property type="match status" value="1"/>
</dbReference>
<dbReference type="EMBL" id="CP017146">
    <property type="protein sequence ID" value="QHO68746.1"/>
    <property type="molecule type" value="Genomic_DNA"/>
</dbReference>
<protein>
    <submittedName>
        <fullName evidence="4">Glutamate--cysteine ligase</fullName>
    </submittedName>
</protein>
<name>A0A7L5AFM4_9MICO</name>
<dbReference type="InterPro" id="IPR001322">
    <property type="entry name" value="Lamin_tail_dom"/>
</dbReference>
<evidence type="ECO:0000256" key="2">
    <source>
        <dbReference type="SAM" id="SignalP"/>
    </source>
</evidence>
<gene>
    <name evidence="4" type="ORF">BHD05_02920</name>
</gene>